<feature type="domain" description="Extensin-like C-terminal" evidence="1">
    <location>
        <begin position="63"/>
        <end position="244"/>
    </location>
</feature>
<organism evidence="2 3">
    <name type="scientific">Sphingomonas leidyi</name>
    <dbReference type="NCBI Taxonomy" id="68569"/>
    <lineage>
        <taxon>Bacteria</taxon>
        <taxon>Pseudomonadati</taxon>
        <taxon>Pseudomonadota</taxon>
        <taxon>Alphaproteobacteria</taxon>
        <taxon>Sphingomonadales</taxon>
        <taxon>Sphingomonadaceae</taxon>
        <taxon>Sphingomonas</taxon>
    </lineage>
</organism>
<dbReference type="InterPro" id="IPR009683">
    <property type="entry name" value="Extensin-like_C"/>
</dbReference>
<dbReference type="AlphaFoldDB" id="A0A7X5UWN0"/>
<evidence type="ECO:0000313" key="2">
    <source>
        <dbReference type="EMBL" id="NIJ63250.1"/>
    </source>
</evidence>
<dbReference type="RefSeq" id="WP_425057368.1">
    <property type="nucleotide sequence ID" value="NZ_JAASQV010000001.1"/>
</dbReference>
<evidence type="ECO:0000313" key="3">
    <source>
        <dbReference type="Proteomes" id="UP000564677"/>
    </source>
</evidence>
<dbReference type="Proteomes" id="UP000564677">
    <property type="component" value="Unassembled WGS sequence"/>
</dbReference>
<accession>A0A7X5UWN0</accession>
<sequence length="244" mass="26581">MRRVRRAVMAAILFAVLLGGSFLTWAALRNRPQDLPWTRLDLRRPIGIFTGRKLAGLTGDYARCRALLRAAGVRYAALARVSGDAPQCGYADGVRFAPGGSRGIAFAPASPGTSCPVAAALSLWEWEIVQPAAQRHFGAAVVRIEHLGSYSCRRMYGRSAGDWSEHATADAIDIAAFRLADGTRIGVAEDWEEGGGKAAFLRDVRTGACKLFSTVLSPDYNAAHRDHLHLDEAERGEWGWRTCR</sequence>
<keyword evidence="3" id="KW-1185">Reference proteome</keyword>
<name>A0A7X5UWN0_9SPHN</name>
<evidence type="ECO:0000259" key="1">
    <source>
        <dbReference type="Pfam" id="PF06904"/>
    </source>
</evidence>
<gene>
    <name evidence="2" type="ORF">FHR20_000181</name>
</gene>
<comment type="caution">
    <text evidence="2">The sequence shown here is derived from an EMBL/GenBank/DDBJ whole genome shotgun (WGS) entry which is preliminary data.</text>
</comment>
<protein>
    <recommendedName>
        <fullName evidence="1">Extensin-like C-terminal domain-containing protein</fullName>
    </recommendedName>
</protein>
<reference evidence="2 3" key="1">
    <citation type="submission" date="2020-03" db="EMBL/GenBank/DDBJ databases">
        <title>Genomic Encyclopedia of Type Strains, Phase IV (KMG-IV): sequencing the most valuable type-strain genomes for metagenomic binning, comparative biology and taxonomic classification.</title>
        <authorList>
            <person name="Goeker M."/>
        </authorList>
    </citation>
    <scope>NUCLEOTIDE SEQUENCE [LARGE SCALE GENOMIC DNA]</scope>
    <source>
        <strain evidence="2 3">DSM 4733</strain>
    </source>
</reference>
<dbReference type="Pfam" id="PF06904">
    <property type="entry name" value="Extensin-like_C"/>
    <property type="match status" value="1"/>
</dbReference>
<proteinExistence type="predicted"/>
<dbReference type="EMBL" id="JAASQV010000001">
    <property type="protein sequence ID" value="NIJ63250.1"/>
    <property type="molecule type" value="Genomic_DNA"/>
</dbReference>